<dbReference type="PANTHER" id="PTHR35871:SF1">
    <property type="entry name" value="CXC1-LIKE CYSTEINE CLUSTER ASSOCIATED WITH KDZ TRANSPOSASES DOMAIN-CONTAINING PROTEIN"/>
    <property type="match status" value="1"/>
</dbReference>
<proteinExistence type="predicted"/>
<accession>A0A2N0NP06</accession>
<evidence type="ECO:0000313" key="2">
    <source>
        <dbReference type="Proteomes" id="UP000232722"/>
    </source>
</evidence>
<dbReference type="EMBL" id="LLXJ01003977">
    <property type="protein sequence ID" value="PKB96313.1"/>
    <property type="molecule type" value="Genomic_DNA"/>
</dbReference>
<organism evidence="1 2">
    <name type="scientific">Rhizophagus irregularis</name>
    <dbReference type="NCBI Taxonomy" id="588596"/>
    <lineage>
        <taxon>Eukaryota</taxon>
        <taxon>Fungi</taxon>
        <taxon>Fungi incertae sedis</taxon>
        <taxon>Mucoromycota</taxon>
        <taxon>Glomeromycotina</taxon>
        <taxon>Glomeromycetes</taxon>
        <taxon>Glomerales</taxon>
        <taxon>Glomeraceae</taxon>
        <taxon>Rhizophagus</taxon>
    </lineage>
</organism>
<evidence type="ECO:0000313" key="1">
    <source>
        <dbReference type="EMBL" id="PKB96313.1"/>
    </source>
</evidence>
<reference evidence="1 2" key="1">
    <citation type="submission" date="2016-04" db="EMBL/GenBank/DDBJ databases">
        <title>Genome analyses suggest a sexual origin of heterokaryosis in a supposedly ancient asexual fungus.</title>
        <authorList>
            <person name="Ropars J."/>
            <person name="Sedzielewska K."/>
            <person name="Noel J."/>
            <person name="Charron P."/>
            <person name="Farinelli L."/>
            <person name="Marton T."/>
            <person name="Kruger M."/>
            <person name="Pelin A."/>
            <person name="Brachmann A."/>
            <person name="Corradi N."/>
        </authorList>
    </citation>
    <scope>NUCLEOTIDE SEQUENCE [LARGE SCALE GENOMIC DNA]</scope>
    <source>
        <strain evidence="1 2">A5</strain>
    </source>
</reference>
<dbReference type="Proteomes" id="UP000232722">
    <property type="component" value="Unassembled WGS sequence"/>
</dbReference>
<reference evidence="1 2" key="2">
    <citation type="submission" date="2017-09" db="EMBL/GenBank/DDBJ databases">
        <title>Extensive intraspecific genome diversity in a model arbuscular mycorrhizal fungus.</title>
        <authorList>
            <person name="Chen E.C."/>
            <person name="Morin E."/>
            <person name="Beaudet D."/>
            <person name="Noel J."/>
            <person name="Ndikumana S."/>
            <person name="Charron P."/>
            <person name="St-Onge C."/>
            <person name="Giorgi J."/>
            <person name="Grigoriev I.V."/>
            <person name="Roux C."/>
            <person name="Martin F.M."/>
            <person name="Corradi N."/>
        </authorList>
    </citation>
    <scope>NUCLEOTIDE SEQUENCE [LARGE SCALE GENOMIC DNA]</scope>
    <source>
        <strain evidence="1 2">A5</strain>
    </source>
</reference>
<gene>
    <name evidence="1" type="ORF">RhiirA5_435036</name>
</gene>
<protein>
    <submittedName>
        <fullName evidence="1">Uncharacterized protein</fullName>
    </submittedName>
</protein>
<comment type="caution">
    <text evidence="1">The sequence shown here is derived from an EMBL/GenBank/DDBJ whole genome shotgun (WGS) entry which is preliminary data.</text>
</comment>
<name>A0A2N0NP06_9GLOM</name>
<dbReference type="PANTHER" id="PTHR35871">
    <property type="entry name" value="EXPRESSED PROTEIN"/>
    <property type="match status" value="1"/>
</dbReference>
<dbReference type="AlphaFoldDB" id="A0A2N0NP06"/>
<sequence length="144" mass="17023">MNNKPIPDDFEDVLDDMDEKKRNQLDVGGIYYDGHERPDVVEYRKSFLDEIYSYEKYMVKYEEIILDEYIFYSNDGKRGVWAKSEELPLHKKGNGRSIMVSEFLLEKCGRLKLNIQQHQENLFIPEEAPTGPRTIYIKVGFEFA</sequence>